<name>A0ABY1LTH7_9BACL</name>
<comment type="caution">
    <text evidence="3">The sequence shown here is derived from an EMBL/GenBank/DDBJ whole genome shotgun (WGS) entry which is preliminary data.</text>
</comment>
<evidence type="ECO:0008006" key="5">
    <source>
        <dbReference type="Google" id="ProtNLM"/>
    </source>
</evidence>
<feature type="signal peptide" evidence="2">
    <location>
        <begin position="1"/>
        <end position="32"/>
    </location>
</feature>
<evidence type="ECO:0000313" key="3">
    <source>
        <dbReference type="EMBL" id="SME99436.1"/>
    </source>
</evidence>
<reference evidence="3 4" key="1">
    <citation type="submission" date="2017-04" db="EMBL/GenBank/DDBJ databases">
        <authorList>
            <person name="Varghese N."/>
            <person name="Submissions S."/>
        </authorList>
    </citation>
    <scope>NUCLEOTIDE SEQUENCE [LARGE SCALE GENOMIC DNA]</scope>
    <source>
        <strain evidence="3 4">J12</strain>
    </source>
</reference>
<organism evidence="3 4">
    <name type="scientific">Paenibacillus barengoltzii J12</name>
    <dbReference type="NCBI Taxonomy" id="935846"/>
    <lineage>
        <taxon>Bacteria</taxon>
        <taxon>Bacillati</taxon>
        <taxon>Bacillota</taxon>
        <taxon>Bacilli</taxon>
        <taxon>Bacillales</taxon>
        <taxon>Paenibacillaceae</taxon>
        <taxon>Paenibacillus</taxon>
    </lineage>
</organism>
<evidence type="ECO:0000256" key="1">
    <source>
        <dbReference type="SAM" id="MobiDB-lite"/>
    </source>
</evidence>
<evidence type="ECO:0000256" key="2">
    <source>
        <dbReference type="SAM" id="SignalP"/>
    </source>
</evidence>
<feature type="compositionally biased region" description="Basic and acidic residues" evidence="1">
    <location>
        <begin position="48"/>
        <end position="59"/>
    </location>
</feature>
<dbReference type="EMBL" id="FXAE01000004">
    <property type="protein sequence ID" value="SME99436.1"/>
    <property type="molecule type" value="Genomic_DNA"/>
</dbReference>
<dbReference type="RefSeq" id="WP_176221892.1">
    <property type="nucleotide sequence ID" value="NZ_FXAE01000004.1"/>
</dbReference>
<protein>
    <recommendedName>
        <fullName evidence="5">Divergent polysaccharide deacetylase family protein</fullName>
    </recommendedName>
</protein>
<feature type="chain" id="PRO_5047035675" description="Divergent polysaccharide deacetylase family protein" evidence="2">
    <location>
        <begin position="33"/>
        <end position="307"/>
    </location>
</feature>
<dbReference type="Pfam" id="PF04748">
    <property type="entry name" value="Polysacc_deac_2"/>
    <property type="match status" value="1"/>
</dbReference>
<proteinExistence type="predicted"/>
<feature type="region of interest" description="Disordered" evidence="1">
    <location>
        <begin position="39"/>
        <end position="62"/>
    </location>
</feature>
<sequence length="307" mass="33620">MSEFNQMVRRILILAVGGLTALLLTTSISGQAAPSANQFVENSSTETSELKSAAHDSKASLKPRSASRKVAVIIDDLGNGMEGTEEILNLPIKLTVAVMPFLETTQEDARRAHERGHDVIIHMPMEPKQGKPEWLGPGAILTSMSDEEIRQRVEAAIDQVPYAVGMNNHMGSKVTEDERVMSVVLQVCRERGLFFIDSRTNYRSVVPRLSEAMGLPRLENNIFLDDVGSEAHVTKQLRQVLNMLKKGERNSCVTIGHVGIQGKKTAAALKKNIPILQSEGVEFIGTSELVWEQFSPSLQLGPGVTLP</sequence>
<gene>
    <name evidence="3" type="ORF">SAMN02744124_00713</name>
</gene>
<keyword evidence="4" id="KW-1185">Reference proteome</keyword>
<accession>A0ABY1LTH7</accession>
<dbReference type="InterPro" id="IPR011330">
    <property type="entry name" value="Glyco_hydro/deAcase_b/a-brl"/>
</dbReference>
<dbReference type="InterPro" id="IPR006837">
    <property type="entry name" value="Divergent_DAC"/>
</dbReference>
<dbReference type="Gene3D" id="3.20.20.370">
    <property type="entry name" value="Glycoside hydrolase/deacetylase"/>
    <property type="match status" value="1"/>
</dbReference>
<keyword evidence="2" id="KW-0732">Signal</keyword>
<dbReference type="SUPFAM" id="SSF88713">
    <property type="entry name" value="Glycoside hydrolase/deacetylase"/>
    <property type="match status" value="1"/>
</dbReference>
<dbReference type="Proteomes" id="UP000192939">
    <property type="component" value="Unassembled WGS sequence"/>
</dbReference>
<dbReference type="PANTHER" id="PTHR30105">
    <property type="entry name" value="UNCHARACTERIZED YIBQ-RELATED"/>
    <property type="match status" value="1"/>
</dbReference>
<dbReference type="PANTHER" id="PTHR30105:SF2">
    <property type="entry name" value="DIVERGENT POLYSACCHARIDE DEACETYLASE SUPERFAMILY"/>
    <property type="match status" value="1"/>
</dbReference>
<dbReference type="CDD" id="cd10936">
    <property type="entry name" value="CE4_DAC2"/>
    <property type="match status" value="1"/>
</dbReference>
<evidence type="ECO:0000313" key="4">
    <source>
        <dbReference type="Proteomes" id="UP000192939"/>
    </source>
</evidence>